<keyword evidence="2" id="KW-1185">Reference proteome</keyword>
<gene>
    <name evidence="1" type="ORF">M9H77_24537</name>
</gene>
<protein>
    <submittedName>
        <fullName evidence="1">Uncharacterized protein</fullName>
    </submittedName>
</protein>
<dbReference type="Proteomes" id="UP001060085">
    <property type="component" value="Linkage Group LG05"/>
</dbReference>
<reference evidence="2" key="1">
    <citation type="journal article" date="2023" name="Nat. Plants">
        <title>Single-cell RNA sequencing provides a high-resolution roadmap for understanding the multicellular compartmentation of specialized metabolism.</title>
        <authorList>
            <person name="Sun S."/>
            <person name="Shen X."/>
            <person name="Li Y."/>
            <person name="Li Y."/>
            <person name="Wang S."/>
            <person name="Li R."/>
            <person name="Zhang H."/>
            <person name="Shen G."/>
            <person name="Guo B."/>
            <person name="Wei J."/>
            <person name="Xu J."/>
            <person name="St-Pierre B."/>
            <person name="Chen S."/>
            <person name="Sun C."/>
        </authorList>
    </citation>
    <scope>NUCLEOTIDE SEQUENCE [LARGE SCALE GENOMIC DNA]</scope>
</reference>
<name>A0ACC0AWG0_CATRO</name>
<comment type="caution">
    <text evidence="1">The sequence shown here is derived from an EMBL/GenBank/DDBJ whole genome shotgun (WGS) entry which is preliminary data.</text>
</comment>
<proteinExistence type="predicted"/>
<accession>A0ACC0AWG0</accession>
<evidence type="ECO:0000313" key="2">
    <source>
        <dbReference type="Proteomes" id="UP001060085"/>
    </source>
</evidence>
<organism evidence="1 2">
    <name type="scientific">Catharanthus roseus</name>
    <name type="common">Madagascar periwinkle</name>
    <name type="synonym">Vinca rosea</name>
    <dbReference type="NCBI Taxonomy" id="4058"/>
    <lineage>
        <taxon>Eukaryota</taxon>
        <taxon>Viridiplantae</taxon>
        <taxon>Streptophyta</taxon>
        <taxon>Embryophyta</taxon>
        <taxon>Tracheophyta</taxon>
        <taxon>Spermatophyta</taxon>
        <taxon>Magnoliopsida</taxon>
        <taxon>eudicotyledons</taxon>
        <taxon>Gunneridae</taxon>
        <taxon>Pentapetalae</taxon>
        <taxon>asterids</taxon>
        <taxon>lamiids</taxon>
        <taxon>Gentianales</taxon>
        <taxon>Apocynaceae</taxon>
        <taxon>Rauvolfioideae</taxon>
        <taxon>Vinceae</taxon>
        <taxon>Catharanthinae</taxon>
        <taxon>Catharanthus</taxon>
    </lineage>
</organism>
<dbReference type="EMBL" id="CM044705">
    <property type="protein sequence ID" value="KAI5665214.1"/>
    <property type="molecule type" value="Genomic_DNA"/>
</dbReference>
<evidence type="ECO:0000313" key="1">
    <source>
        <dbReference type="EMBL" id="KAI5665214.1"/>
    </source>
</evidence>
<sequence>MATSMFPIGPVGVSASAVSGNRRSEVGSGRKSSSTNWWSPLFGWSADPDYIDSDDKKNDLSVISDKNPVTDQDQKPSSVKSRLTPGSFTEEKAKQLRMMMTETSTFHDVMYHSAIASRLASDFTKNRSDR</sequence>